<evidence type="ECO:0000256" key="1">
    <source>
        <dbReference type="SAM" id="Phobius"/>
    </source>
</evidence>
<keyword evidence="1" id="KW-0812">Transmembrane</keyword>
<comment type="caution">
    <text evidence="2">The sequence shown here is derived from an EMBL/GenBank/DDBJ whole genome shotgun (WGS) entry which is preliminary data.</text>
</comment>
<protein>
    <submittedName>
        <fullName evidence="2">Uncharacterized protein</fullName>
    </submittedName>
</protein>
<keyword evidence="1" id="KW-0472">Membrane</keyword>
<dbReference type="EMBL" id="LVKB01000016">
    <property type="protein sequence ID" value="ORD97621.1"/>
    <property type="molecule type" value="Genomic_DNA"/>
</dbReference>
<keyword evidence="3" id="KW-1185">Reference proteome</keyword>
<sequence>MLVIKLINCALTFLNSDNNKYSAYNDDIMSNSSNDNTYNSDVKDFCNCWNNREIEISESSLSNSLEDSDPSEDSKITEHCIVFLIICIMIGFFYIFKCRFYY</sequence>
<dbReference type="VEuPathDB" id="MicrosporidiaDB:HERIO_532"/>
<feature type="transmembrane region" description="Helical" evidence="1">
    <location>
        <begin position="76"/>
        <end position="96"/>
    </location>
</feature>
<keyword evidence="1" id="KW-1133">Transmembrane helix</keyword>
<evidence type="ECO:0000313" key="3">
    <source>
        <dbReference type="Proteomes" id="UP000192356"/>
    </source>
</evidence>
<dbReference type="AlphaFoldDB" id="A0A1X0QCV1"/>
<gene>
    <name evidence="2" type="ORF">HERIO_532</name>
</gene>
<organism evidence="2 3">
    <name type="scientific">Hepatospora eriocheir</name>
    <dbReference type="NCBI Taxonomy" id="1081669"/>
    <lineage>
        <taxon>Eukaryota</taxon>
        <taxon>Fungi</taxon>
        <taxon>Fungi incertae sedis</taxon>
        <taxon>Microsporidia</taxon>
        <taxon>Hepatosporidae</taxon>
        <taxon>Hepatospora</taxon>
    </lineage>
</organism>
<evidence type="ECO:0000313" key="2">
    <source>
        <dbReference type="EMBL" id="ORD97621.1"/>
    </source>
</evidence>
<dbReference type="Proteomes" id="UP000192356">
    <property type="component" value="Unassembled WGS sequence"/>
</dbReference>
<proteinExistence type="predicted"/>
<name>A0A1X0QCV1_9MICR</name>
<reference evidence="2 3" key="1">
    <citation type="journal article" date="2017" name="Environ. Microbiol.">
        <title>Decay of the glycolytic pathway and adaptation to intranuclear parasitism within Enterocytozoonidae microsporidia.</title>
        <authorList>
            <person name="Wiredu Boakye D."/>
            <person name="Jaroenlak P."/>
            <person name="Prachumwat A."/>
            <person name="Williams T.A."/>
            <person name="Bateman K.S."/>
            <person name="Itsathitphaisarn O."/>
            <person name="Sritunyalucksana K."/>
            <person name="Paszkiewicz K.H."/>
            <person name="Moore K.A."/>
            <person name="Stentiford G.D."/>
            <person name="Williams B.A."/>
        </authorList>
    </citation>
    <scope>NUCLEOTIDE SEQUENCE [LARGE SCALE GENOMIC DNA]</scope>
    <source>
        <strain evidence="2 3">GB1</strain>
    </source>
</reference>
<accession>A0A1X0QCV1</accession>